<comment type="caution">
    <text evidence="1">The sequence shown here is derived from an EMBL/GenBank/DDBJ whole genome shotgun (WGS) entry which is preliminary data.</text>
</comment>
<organism evidence="1 2">
    <name type="scientific">Sphingobacterium puteale</name>
    <dbReference type="NCBI Taxonomy" id="2420510"/>
    <lineage>
        <taxon>Bacteria</taxon>
        <taxon>Pseudomonadati</taxon>
        <taxon>Bacteroidota</taxon>
        <taxon>Sphingobacteriia</taxon>
        <taxon>Sphingobacteriales</taxon>
        <taxon>Sphingobacteriaceae</taxon>
        <taxon>Sphingobacterium</taxon>
    </lineage>
</organism>
<evidence type="ECO:0000313" key="1">
    <source>
        <dbReference type="EMBL" id="RKO72874.1"/>
    </source>
</evidence>
<dbReference type="OrthoDB" id="8457242at2"/>
<sequence length="208" mass="21968">MAPTDAGWGKAMSFKGATGANGAPGSKILSGTQIPAVSLGVVGDFYFKVDSYQFFGPKTASVWGTGINLKGMTGTANVLYSGWQYATGVKDSIIDGSVVRVIHLAARGITTTILNSGTVMVYLNYGGGVFQLAFTSRAGGRMSTIAHHLKQNQIIVYRFVYDGGSLLNLVSQISYRYVIIPGGTIASLKRKGVDLNDASQLEVALKSE</sequence>
<evidence type="ECO:0008006" key="3">
    <source>
        <dbReference type="Google" id="ProtNLM"/>
    </source>
</evidence>
<dbReference type="RefSeq" id="WP_121122006.1">
    <property type="nucleotide sequence ID" value="NZ_RBWS01000004.1"/>
</dbReference>
<dbReference type="Proteomes" id="UP000282423">
    <property type="component" value="Unassembled WGS sequence"/>
</dbReference>
<name>A0A420W2V6_9SPHI</name>
<protein>
    <recommendedName>
        <fullName evidence="3">Collagen-like protein</fullName>
    </recommendedName>
</protein>
<dbReference type="AlphaFoldDB" id="A0A420W2V6"/>
<keyword evidence="2" id="KW-1185">Reference proteome</keyword>
<proteinExistence type="predicted"/>
<evidence type="ECO:0000313" key="2">
    <source>
        <dbReference type="Proteomes" id="UP000282423"/>
    </source>
</evidence>
<gene>
    <name evidence="1" type="ORF">D7322_05445</name>
</gene>
<dbReference type="EMBL" id="RBWS01000004">
    <property type="protein sequence ID" value="RKO72874.1"/>
    <property type="molecule type" value="Genomic_DNA"/>
</dbReference>
<reference evidence="1 2" key="1">
    <citation type="submission" date="2018-10" db="EMBL/GenBank/DDBJ databases">
        <title>Sphingobacterium sp. M05W1-28.</title>
        <authorList>
            <person name="Cai H."/>
        </authorList>
    </citation>
    <scope>NUCLEOTIDE SEQUENCE [LARGE SCALE GENOMIC DNA]</scope>
    <source>
        <strain evidence="1 2">M05W1-28</strain>
    </source>
</reference>
<accession>A0A420W2V6</accession>